<organism evidence="1 2">
    <name type="scientific">Eubacterium pyruvativorans</name>
    <dbReference type="NCBI Taxonomy" id="155865"/>
    <lineage>
        <taxon>Bacteria</taxon>
        <taxon>Bacillati</taxon>
        <taxon>Bacillota</taxon>
        <taxon>Clostridia</taxon>
        <taxon>Eubacteriales</taxon>
        <taxon>Eubacteriaceae</taxon>
        <taxon>Eubacterium</taxon>
    </lineage>
</organism>
<reference evidence="1 2" key="1">
    <citation type="submission" date="2016-10" db="EMBL/GenBank/DDBJ databases">
        <authorList>
            <person name="de Groot N.N."/>
        </authorList>
    </citation>
    <scope>NUCLEOTIDE SEQUENCE [LARGE SCALE GENOMIC DNA]</scope>
    <source>
        <strain evidence="1 2">KHGC13</strain>
    </source>
</reference>
<dbReference type="EMBL" id="FPBT01000063">
    <property type="protein sequence ID" value="SFU74813.1"/>
    <property type="molecule type" value="Genomic_DNA"/>
</dbReference>
<dbReference type="Proteomes" id="UP000198817">
    <property type="component" value="Unassembled WGS sequence"/>
</dbReference>
<accession>A0A1I7IPF6</accession>
<evidence type="ECO:0000313" key="1">
    <source>
        <dbReference type="EMBL" id="SFU74813.1"/>
    </source>
</evidence>
<sequence>AIAGATESTFTVTTAEIGKAITVEATGTGNFEKTAVSAATAKVSTPSITGVVVKKYKKDTTKDDQFTTDATPAIGETLKAKVATTNAQSASDVATFQWYRTLQKADTSGSYDVAIDGATSETYKVTAADKGATIYVKVTPKAGVTLAHNVTTERDGSIKCDASANTVSGTVTVELQANGEPVTSVAPGTKLTAVVTPAEANVTYQWKKGGVAINGATSSEYTPTEIGNYSVEVKLADSERTYTFDTGLVKTVSFSVTQDVLNDVLVTDTNNAGTTRPTAEKRVLANDTFSGVAYKKNDAGKDEALTDGVDYTLFVNGKETTNHSISGGTYILKDGTSKDLKVGDVITVKGTYNGFSKMSSNSLKVGYLDDASEVYGHVTAKVSTVDAAKTKTLTVSGLKNLKDGFTVTVKLRSGNGSAATYTTIGTLGYKDVKVVDGADGTKDGQVTLALDYDNAKVTASTLEVTVSGEGYYGTKTVTVE</sequence>
<dbReference type="Gene3D" id="2.60.40.2700">
    <property type="match status" value="1"/>
</dbReference>
<dbReference type="AlphaFoldDB" id="A0A1I7IPF6"/>
<gene>
    <name evidence="1" type="ORF">SAMN05216508_1631</name>
</gene>
<name>A0A1I7IPF6_9FIRM</name>
<feature type="non-terminal residue" evidence="1">
    <location>
        <position position="1"/>
    </location>
</feature>
<dbReference type="InterPro" id="IPR013783">
    <property type="entry name" value="Ig-like_fold"/>
</dbReference>
<evidence type="ECO:0008006" key="3">
    <source>
        <dbReference type="Google" id="ProtNLM"/>
    </source>
</evidence>
<dbReference type="RefSeq" id="WP_207646755.1">
    <property type="nucleotide sequence ID" value="NZ_FPBT01000063.1"/>
</dbReference>
<protein>
    <recommendedName>
        <fullName evidence="3">Ig-like domain-containing protein</fullName>
    </recommendedName>
</protein>
<evidence type="ECO:0000313" key="2">
    <source>
        <dbReference type="Proteomes" id="UP000198817"/>
    </source>
</evidence>
<dbReference type="Gene3D" id="2.60.40.10">
    <property type="entry name" value="Immunoglobulins"/>
    <property type="match status" value="1"/>
</dbReference>
<keyword evidence="2" id="KW-1185">Reference proteome</keyword>
<proteinExistence type="predicted"/>
<dbReference type="STRING" id="155865.SAMN05216515_1641"/>